<feature type="domain" description="Ras-GEF" evidence="4">
    <location>
        <begin position="332"/>
        <end position="572"/>
    </location>
</feature>
<evidence type="ECO:0000256" key="3">
    <source>
        <dbReference type="SAM" id="Coils"/>
    </source>
</evidence>
<dbReference type="SMART" id="SM00229">
    <property type="entry name" value="RasGEFN"/>
    <property type="match status" value="1"/>
</dbReference>
<dbReference type="OrthoDB" id="20825at2759"/>
<reference evidence="6" key="2">
    <citation type="submission" date="2017-05" db="UniProtKB">
        <authorList>
            <consortium name="EnsemblMetazoa"/>
        </authorList>
    </citation>
    <scope>IDENTIFICATION</scope>
</reference>
<evidence type="ECO:0008006" key="8">
    <source>
        <dbReference type="Google" id="ProtNLM"/>
    </source>
</evidence>
<protein>
    <recommendedName>
        <fullName evidence="8">Ras-GEF domain-containing protein</fullName>
    </recommendedName>
</protein>
<dbReference type="InParanoid" id="A0A1X7U4C1"/>
<dbReference type="InterPro" id="IPR000651">
    <property type="entry name" value="Ras-like_Gua-exchang_fac_N"/>
</dbReference>
<dbReference type="PANTHER" id="PTHR23113">
    <property type="entry name" value="GUANINE NUCLEOTIDE EXCHANGE FACTOR"/>
    <property type="match status" value="1"/>
</dbReference>
<dbReference type="PROSITE" id="PS50009">
    <property type="entry name" value="RASGEF_CAT"/>
    <property type="match status" value="1"/>
</dbReference>
<dbReference type="SMART" id="SM00147">
    <property type="entry name" value="RasGEF"/>
    <property type="match status" value="1"/>
</dbReference>
<feature type="coiled-coil region" evidence="3">
    <location>
        <begin position="15"/>
        <end position="80"/>
    </location>
</feature>
<evidence type="ECO:0000313" key="6">
    <source>
        <dbReference type="EnsemblMetazoa" id="Aqu2.1.22595_001"/>
    </source>
</evidence>
<dbReference type="KEGG" id="aqu:100638652"/>
<dbReference type="AlphaFoldDB" id="A0A1X7U4C1"/>
<dbReference type="STRING" id="400682.A0A1X7U4C1"/>
<feature type="domain" description="N-terminal Ras-GEF" evidence="5">
    <location>
        <begin position="165"/>
        <end position="297"/>
    </location>
</feature>
<dbReference type="PROSITE" id="PS50212">
    <property type="entry name" value="RASGEF_NTER"/>
    <property type="match status" value="1"/>
</dbReference>
<dbReference type="GO" id="GO:0005085">
    <property type="term" value="F:guanyl-nucleotide exchange factor activity"/>
    <property type="evidence" value="ECO:0007669"/>
    <property type="project" value="UniProtKB-KW"/>
</dbReference>
<dbReference type="EnsemblMetazoa" id="XM_020000597.1">
    <property type="protein sequence ID" value="XP_019856156.1"/>
    <property type="gene ID" value="LOC100638652"/>
</dbReference>
<dbReference type="eggNOG" id="KOG3541">
    <property type="taxonomic scope" value="Eukaryota"/>
</dbReference>
<keyword evidence="7" id="KW-1185">Reference proteome</keyword>
<dbReference type="FunCoup" id="A0A1X7U4C1">
    <property type="interactions" value="11"/>
</dbReference>
<dbReference type="PANTHER" id="PTHR23113:SF356">
    <property type="entry name" value="FI05912P-RELATED"/>
    <property type="match status" value="1"/>
</dbReference>
<dbReference type="GO" id="GO:0005886">
    <property type="term" value="C:plasma membrane"/>
    <property type="evidence" value="ECO:0007669"/>
    <property type="project" value="TreeGrafter"/>
</dbReference>
<reference evidence="7" key="1">
    <citation type="journal article" date="2010" name="Nature">
        <title>The Amphimedon queenslandica genome and the evolution of animal complexity.</title>
        <authorList>
            <person name="Srivastava M."/>
            <person name="Simakov O."/>
            <person name="Chapman J."/>
            <person name="Fahey B."/>
            <person name="Gauthier M.E."/>
            <person name="Mitros T."/>
            <person name="Richards G.S."/>
            <person name="Conaco C."/>
            <person name="Dacre M."/>
            <person name="Hellsten U."/>
            <person name="Larroux C."/>
            <person name="Putnam N.H."/>
            <person name="Stanke M."/>
            <person name="Adamska M."/>
            <person name="Darling A."/>
            <person name="Degnan S.M."/>
            <person name="Oakley T.H."/>
            <person name="Plachetzki D.C."/>
            <person name="Zhai Y."/>
            <person name="Adamski M."/>
            <person name="Calcino A."/>
            <person name="Cummins S.F."/>
            <person name="Goodstein D.M."/>
            <person name="Harris C."/>
            <person name="Jackson D.J."/>
            <person name="Leys S.P."/>
            <person name="Shu S."/>
            <person name="Woodcroft B.J."/>
            <person name="Vervoort M."/>
            <person name="Kosik K.S."/>
            <person name="Manning G."/>
            <person name="Degnan B.M."/>
            <person name="Rokhsar D.S."/>
        </authorList>
    </citation>
    <scope>NUCLEOTIDE SEQUENCE [LARGE SCALE GENOMIC DNA]</scope>
</reference>
<organism evidence="6">
    <name type="scientific">Amphimedon queenslandica</name>
    <name type="common">Sponge</name>
    <dbReference type="NCBI Taxonomy" id="400682"/>
    <lineage>
        <taxon>Eukaryota</taxon>
        <taxon>Metazoa</taxon>
        <taxon>Porifera</taxon>
        <taxon>Demospongiae</taxon>
        <taxon>Heteroscleromorpha</taxon>
        <taxon>Haplosclerida</taxon>
        <taxon>Niphatidae</taxon>
        <taxon>Amphimedon</taxon>
    </lineage>
</organism>
<evidence type="ECO:0000256" key="2">
    <source>
        <dbReference type="PROSITE-ProRule" id="PRU00168"/>
    </source>
</evidence>
<dbReference type="CDD" id="cd06224">
    <property type="entry name" value="REM"/>
    <property type="match status" value="1"/>
</dbReference>
<dbReference type="InterPro" id="IPR036964">
    <property type="entry name" value="RASGEF_cat_dom_sf"/>
</dbReference>
<dbReference type="Proteomes" id="UP000007879">
    <property type="component" value="Unassembled WGS sequence"/>
</dbReference>
<evidence type="ECO:0000259" key="4">
    <source>
        <dbReference type="PROSITE" id="PS50009"/>
    </source>
</evidence>
<dbReference type="Pfam" id="PF00617">
    <property type="entry name" value="RasGEF"/>
    <property type="match status" value="1"/>
</dbReference>
<sequence length="620" mass="71469">MASGESGRGPQNKLRDVLNIQVEVTERLLDAEEQKLKLLKAEIDVCRHSKEDVSTKSKELEMQENTLLRIRSQYQRLLQEMQTMGVRHKRNLKISRSLPAIGMKQTPKRRPSVFDHVVSKEALVETKVTEYQKIVEENRRSVPLEDSKLSLVFTTQQLAEELQYSDGVLVAGSLEGLIQQLIPTTSYYPERAYVFAFLLCSRLFVSPHHLLGKLFRIFQHVMRQQASAGSSSLKRSSASPVRFIQLIREWTETFPYDFRDEKMMRALKDVTQLCSTHLPEQRREIGQLQSTLIQKLSTLDKYEHILGQVNSVAMQRLMDPRTQVDILRTCSEPLDLARQLTHIELERLNNIGPEEFIQTFVKSPTDSTDVKKTSNIEAYVEWFNRLSYLVATEICVSDKERNRIRLMEFFVDTALECQKLNNFNSFMAIATGLYMSPVVRLKKMRSKLSVEKLEELERLLDPSGNFANYRSKLERATISARTMKMNTCVVPFFSLIVKDLYFQNESMSDKLPNGFIRFEKCLALARLVLPVLTWRDTVLPYERKRLLLNYLMTVPIHTDDELLLVSYEIEAPDNPREKQHYQQLKGLLGSYARCISKGGTVSGAFASSTLAAYPVQKEKQ</sequence>
<keyword evidence="3" id="KW-0175">Coiled coil</keyword>
<dbReference type="Gene3D" id="1.20.870.10">
    <property type="entry name" value="Son of sevenless (SoS) protein Chain: S domain 1"/>
    <property type="match status" value="1"/>
</dbReference>
<evidence type="ECO:0000313" key="7">
    <source>
        <dbReference type="Proteomes" id="UP000007879"/>
    </source>
</evidence>
<dbReference type="Pfam" id="PF00618">
    <property type="entry name" value="RasGEF_N"/>
    <property type="match status" value="1"/>
</dbReference>
<dbReference type="Gene3D" id="1.10.840.10">
    <property type="entry name" value="Ras guanine-nucleotide exchange factors catalytic domain"/>
    <property type="match status" value="1"/>
</dbReference>
<gene>
    <name evidence="6" type="primary">100638652</name>
</gene>
<evidence type="ECO:0000259" key="5">
    <source>
        <dbReference type="PROSITE" id="PS50212"/>
    </source>
</evidence>
<proteinExistence type="predicted"/>
<dbReference type="InterPro" id="IPR023578">
    <property type="entry name" value="Ras_GEF_dom_sf"/>
</dbReference>
<name>A0A1X7U4C1_AMPQE</name>
<accession>A0A1X7U4C1</accession>
<keyword evidence="1 2" id="KW-0344">Guanine-nucleotide releasing factor</keyword>
<dbReference type="GO" id="GO:0007265">
    <property type="term" value="P:Ras protein signal transduction"/>
    <property type="evidence" value="ECO:0007669"/>
    <property type="project" value="TreeGrafter"/>
</dbReference>
<dbReference type="EnsemblMetazoa" id="Aqu2.1.22595_001">
    <property type="protein sequence ID" value="Aqu2.1.22595_001"/>
    <property type="gene ID" value="Aqu2.1.22595"/>
</dbReference>
<evidence type="ECO:0000256" key="1">
    <source>
        <dbReference type="ARBA" id="ARBA00022658"/>
    </source>
</evidence>
<dbReference type="InterPro" id="IPR001895">
    <property type="entry name" value="RASGEF_cat_dom"/>
</dbReference>
<dbReference type="InterPro" id="IPR008937">
    <property type="entry name" value="Ras-like_GEF"/>
</dbReference>
<dbReference type="SUPFAM" id="SSF48366">
    <property type="entry name" value="Ras GEF"/>
    <property type="match status" value="1"/>
</dbReference>